<evidence type="ECO:0000256" key="5">
    <source>
        <dbReference type="ARBA" id="ARBA00022475"/>
    </source>
</evidence>
<dbReference type="GeneID" id="78127804"/>
<evidence type="ECO:0000259" key="11">
    <source>
        <dbReference type="Pfam" id="PF03600"/>
    </source>
</evidence>
<feature type="transmembrane region" description="Helical" evidence="10">
    <location>
        <begin position="175"/>
        <end position="196"/>
    </location>
</feature>
<comment type="similarity">
    <text evidence="3">Belongs to the CitM (TC 2.A.11) transporter family.</text>
</comment>
<evidence type="ECO:0000313" key="12">
    <source>
        <dbReference type="EMBL" id="KAE8127143.1"/>
    </source>
</evidence>
<dbReference type="RefSeq" id="WP_152581354.1">
    <property type="nucleotide sequence ID" value="NZ_JAKVIV010000001.1"/>
</dbReference>
<comment type="similarity">
    <text evidence="2">Belongs to the ArsB family.</text>
</comment>
<dbReference type="OrthoDB" id="3284414at2"/>
<protein>
    <submittedName>
        <fullName evidence="12">Arsenic transporter</fullName>
    </submittedName>
</protein>
<dbReference type="PRINTS" id="PR00758">
    <property type="entry name" value="ARSENICPUMP"/>
</dbReference>
<comment type="subcellular location">
    <subcellularLocation>
        <location evidence="1">Cell membrane</location>
        <topology evidence="1">Multi-pass membrane protein</topology>
    </subcellularLocation>
</comment>
<evidence type="ECO:0000256" key="8">
    <source>
        <dbReference type="ARBA" id="ARBA00022989"/>
    </source>
</evidence>
<accession>A0A5N6S3A8</accession>
<keyword evidence="5" id="KW-1003">Cell membrane</keyword>
<feature type="transmembrane region" description="Helical" evidence="10">
    <location>
        <begin position="293"/>
        <end position="313"/>
    </location>
</feature>
<evidence type="ECO:0000256" key="9">
    <source>
        <dbReference type="ARBA" id="ARBA00023136"/>
    </source>
</evidence>
<comment type="caution">
    <text evidence="12">The sequence shown here is derived from an EMBL/GenBank/DDBJ whole genome shotgun (WGS) entry which is preliminary data.</text>
</comment>
<feature type="transmembrane region" description="Helical" evidence="10">
    <location>
        <begin position="230"/>
        <end position="248"/>
    </location>
</feature>
<evidence type="ECO:0000313" key="13">
    <source>
        <dbReference type="Proteomes" id="UP000325415"/>
    </source>
</evidence>
<keyword evidence="6 10" id="KW-0812">Transmembrane</keyword>
<feature type="transmembrane region" description="Helical" evidence="10">
    <location>
        <begin position="97"/>
        <end position="117"/>
    </location>
</feature>
<feature type="transmembrane region" description="Helical" evidence="10">
    <location>
        <begin position="325"/>
        <end position="343"/>
    </location>
</feature>
<sequence length="429" mass="45142">MAGLINEIAAVVVLLCLLVVVIVKPRGVPEGLAGFAGALLLVAIGATTVTAAVSQIGELMPTALFLGACLILAGLCEREGLFSYLGREAVRLSHGNPLRLFLLSFLMCATVTAALSLDATVLLLTPVILHMTSRARADFRPYTYAACHLANTASLLLPVSNLTNLLAMNSSGLDFLGFARTMFLPWCAAVAIEYIVMRVAFRSSFSDDVLLEGSANPDGEDTSEGSKGNVPIFALCVVIASLIGFMISSSLGASPFWVAVLACMVLFVHRVIRESAVLGKEFRRICKDSNLSFLVFVLSLAVVVSALSGNGLGNLLSPLFSGEAILVKLLAVAGCSALAANLLNNLPAAMLLIPLAASSGSTMVMAVLIGVNIGPNLTYAGSLATILWRRIVHGHGKRITLTRFTVIGLVSVPLCIFFATLSLWLVNLH</sequence>
<dbReference type="GO" id="GO:0005886">
    <property type="term" value="C:plasma membrane"/>
    <property type="evidence" value="ECO:0007669"/>
    <property type="project" value="UniProtKB-SubCell"/>
</dbReference>
<keyword evidence="13" id="KW-1185">Reference proteome</keyword>
<evidence type="ECO:0000256" key="10">
    <source>
        <dbReference type="SAM" id="Phobius"/>
    </source>
</evidence>
<evidence type="ECO:0000256" key="2">
    <source>
        <dbReference type="ARBA" id="ARBA00006433"/>
    </source>
</evidence>
<evidence type="ECO:0000256" key="4">
    <source>
        <dbReference type="ARBA" id="ARBA00022448"/>
    </source>
</evidence>
<keyword evidence="4" id="KW-0813">Transport</keyword>
<keyword evidence="7" id="KW-0059">Arsenical resistance</keyword>
<evidence type="ECO:0000256" key="3">
    <source>
        <dbReference type="ARBA" id="ARBA00009843"/>
    </source>
</evidence>
<dbReference type="PANTHER" id="PTHR43302">
    <property type="entry name" value="TRANSPORTER ARSB-RELATED"/>
    <property type="match status" value="1"/>
</dbReference>
<dbReference type="GO" id="GO:0046685">
    <property type="term" value="P:response to arsenic-containing substance"/>
    <property type="evidence" value="ECO:0007669"/>
    <property type="project" value="UniProtKB-KW"/>
</dbReference>
<dbReference type="Proteomes" id="UP000325415">
    <property type="component" value="Unassembled WGS sequence"/>
</dbReference>
<evidence type="ECO:0000256" key="1">
    <source>
        <dbReference type="ARBA" id="ARBA00004651"/>
    </source>
</evidence>
<name>A0A5N6S3A8_9BIFI</name>
<feature type="transmembrane region" description="Helical" evidence="10">
    <location>
        <begin position="32"/>
        <end position="53"/>
    </location>
</feature>
<feature type="transmembrane region" description="Helical" evidence="10">
    <location>
        <begin position="404"/>
        <end position="426"/>
    </location>
</feature>
<feature type="transmembrane region" description="Helical" evidence="10">
    <location>
        <begin position="6"/>
        <end position="23"/>
    </location>
</feature>
<dbReference type="AlphaFoldDB" id="A0A5N6S3A8"/>
<evidence type="ECO:0000256" key="6">
    <source>
        <dbReference type="ARBA" id="ARBA00022692"/>
    </source>
</evidence>
<feature type="transmembrane region" description="Helical" evidence="10">
    <location>
        <begin position="254"/>
        <end position="272"/>
    </location>
</feature>
<dbReference type="InterPro" id="IPR004680">
    <property type="entry name" value="Cit_transptr-like_dom"/>
</dbReference>
<keyword evidence="9 10" id="KW-0472">Membrane</keyword>
<feature type="domain" description="Citrate transporter-like" evidence="11">
    <location>
        <begin position="19"/>
        <end position="363"/>
    </location>
</feature>
<dbReference type="Pfam" id="PF03600">
    <property type="entry name" value="CitMHS"/>
    <property type="match status" value="1"/>
</dbReference>
<keyword evidence="8 10" id="KW-1133">Transmembrane helix</keyword>
<dbReference type="PANTHER" id="PTHR43302:SF5">
    <property type="entry name" value="TRANSPORTER ARSB-RELATED"/>
    <property type="match status" value="1"/>
</dbReference>
<dbReference type="GO" id="GO:0015105">
    <property type="term" value="F:arsenite transmembrane transporter activity"/>
    <property type="evidence" value="ECO:0007669"/>
    <property type="project" value="InterPro"/>
</dbReference>
<proteinExistence type="inferred from homology"/>
<feature type="transmembrane region" description="Helical" evidence="10">
    <location>
        <begin position="350"/>
        <end position="371"/>
    </location>
</feature>
<reference evidence="12 13" key="1">
    <citation type="submission" date="2018-04" db="EMBL/GenBank/DDBJ databases">
        <authorList>
            <person name="Eckel V.P."/>
            <person name="Vogel R.F."/>
        </authorList>
    </citation>
    <scope>NUCLEOTIDE SEQUENCE [LARGE SCALE GENOMIC DNA]</scope>
    <source>
        <strain evidence="13">TMW 2.1764</strain>
    </source>
</reference>
<dbReference type="EMBL" id="QDAG01000009">
    <property type="protein sequence ID" value="KAE8127143.1"/>
    <property type="molecule type" value="Genomic_DNA"/>
</dbReference>
<evidence type="ECO:0000256" key="7">
    <source>
        <dbReference type="ARBA" id="ARBA00022849"/>
    </source>
</evidence>
<dbReference type="InterPro" id="IPR000802">
    <property type="entry name" value="Arsenical_pump_ArsB"/>
</dbReference>
<gene>
    <name evidence="12" type="ORF">DDE84_08930</name>
</gene>
<organism evidence="12 13">
    <name type="scientific">Bifidobacterium tibiigranuli</name>
    <dbReference type="NCBI Taxonomy" id="2172043"/>
    <lineage>
        <taxon>Bacteria</taxon>
        <taxon>Bacillati</taxon>
        <taxon>Actinomycetota</taxon>
        <taxon>Actinomycetes</taxon>
        <taxon>Bifidobacteriales</taxon>
        <taxon>Bifidobacteriaceae</taxon>
        <taxon>Bifidobacterium</taxon>
    </lineage>
</organism>